<keyword evidence="1" id="KW-1133">Transmembrane helix</keyword>
<dbReference type="KEGG" id="orb:IPMB12_05955"/>
<keyword evidence="1" id="KW-0472">Membrane</keyword>
<feature type="transmembrane region" description="Helical" evidence="1">
    <location>
        <begin position="34"/>
        <end position="54"/>
    </location>
</feature>
<name>A0A6G9IAK9_9GAMM</name>
<feature type="transmembrane region" description="Helical" evidence="1">
    <location>
        <begin position="61"/>
        <end position="83"/>
    </location>
</feature>
<evidence type="ECO:0008006" key="4">
    <source>
        <dbReference type="Google" id="ProtNLM"/>
    </source>
</evidence>
<gene>
    <name evidence="2" type="ORF">IPMB12_05955</name>
</gene>
<accession>A0A6G9IAK9</accession>
<sequence length="149" mass="15746">MKISETIFVLILVAVIMAAGNSVGYPVDIISSLKGMAVLVVISVVGFLIAKLPVCNKLPVIFWVSIIAIISSLPVTPGSAWVLDTARHVQFLAICTPILAYAGLAIGKDLAMFKQISWRIIPVALAVCAGTFLCAAFIAQVTLHLEGVI</sequence>
<reference evidence="2 3" key="1">
    <citation type="submission" date="2020-03" db="EMBL/GenBank/DDBJ databases">
        <title>Complete genome sequence of Orbus sp. IPMB12 (BCRC 80908).</title>
        <authorList>
            <person name="Lo W.-S."/>
            <person name="Chang T.-H."/>
            <person name="Kuo C.-H."/>
        </authorList>
    </citation>
    <scope>NUCLEOTIDE SEQUENCE [LARGE SCALE GENOMIC DNA]</scope>
    <source>
        <strain evidence="2 3">IPMB12</strain>
    </source>
</reference>
<dbReference type="InParanoid" id="A0A6G9IAK9"/>
<evidence type="ECO:0000313" key="3">
    <source>
        <dbReference type="Proteomes" id="UP000501168"/>
    </source>
</evidence>
<dbReference type="AlphaFoldDB" id="A0A6G9IAK9"/>
<dbReference type="EMBL" id="CP050253">
    <property type="protein sequence ID" value="QIQ21268.1"/>
    <property type="molecule type" value="Genomic_DNA"/>
</dbReference>
<keyword evidence="3" id="KW-1185">Reference proteome</keyword>
<feature type="transmembrane region" description="Helical" evidence="1">
    <location>
        <begin position="89"/>
        <end position="106"/>
    </location>
</feature>
<dbReference type="RefSeq" id="WP_166915910.1">
    <property type="nucleotide sequence ID" value="NZ_CP050253.1"/>
</dbReference>
<organism evidence="2 3">
    <name type="scientific">Zophobihabitans entericus</name>
    <dbReference type="NCBI Taxonomy" id="1635327"/>
    <lineage>
        <taxon>Bacteria</taxon>
        <taxon>Pseudomonadati</taxon>
        <taxon>Pseudomonadota</taxon>
        <taxon>Gammaproteobacteria</taxon>
        <taxon>Orbales</taxon>
        <taxon>Orbaceae</taxon>
        <taxon>Zophobihabitans</taxon>
    </lineage>
</organism>
<proteinExistence type="predicted"/>
<evidence type="ECO:0000313" key="2">
    <source>
        <dbReference type="EMBL" id="QIQ21268.1"/>
    </source>
</evidence>
<evidence type="ECO:0000256" key="1">
    <source>
        <dbReference type="SAM" id="Phobius"/>
    </source>
</evidence>
<feature type="transmembrane region" description="Helical" evidence="1">
    <location>
        <begin position="118"/>
        <end position="139"/>
    </location>
</feature>
<protein>
    <recommendedName>
        <fullName evidence="4">DUF340 domain-containing protein</fullName>
    </recommendedName>
</protein>
<keyword evidence="1" id="KW-0812">Transmembrane</keyword>
<dbReference type="Proteomes" id="UP000501168">
    <property type="component" value="Chromosome"/>
</dbReference>